<feature type="non-terminal residue" evidence="1">
    <location>
        <position position="1"/>
    </location>
</feature>
<name>A0A5T2B758_CAMJU</name>
<sequence>DIDKIKTQIDELYNTQKDLMQILGPLLTQFELNLARIYVLNPKTKEDAFNKSILWIKEHLEFMELVYGHIKAQENALIKNILPLEEKLKERKLDKWMERVRR</sequence>
<organism evidence="1">
    <name type="scientific">Campylobacter jejuni</name>
    <dbReference type="NCBI Taxonomy" id="197"/>
    <lineage>
        <taxon>Bacteria</taxon>
        <taxon>Pseudomonadati</taxon>
        <taxon>Campylobacterota</taxon>
        <taxon>Epsilonproteobacteria</taxon>
        <taxon>Campylobacterales</taxon>
        <taxon>Campylobacteraceae</taxon>
        <taxon>Campylobacter</taxon>
    </lineage>
</organism>
<dbReference type="AlphaFoldDB" id="A0A5T2B758"/>
<gene>
    <name evidence="1" type="ORF">DYU61_09305</name>
</gene>
<protein>
    <submittedName>
        <fullName evidence="1">DUF115 domain-containing protein</fullName>
    </submittedName>
</protein>
<comment type="caution">
    <text evidence="1">The sequence shown here is derived from an EMBL/GenBank/DDBJ whole genome shotgun (WGS) entry which is preliminary data.</text>
</comment>
<accession>A0A5T2B758</accession>
<dbReference type="EMBL" id="AACSQJ010000066">
    <property type="protein sequence ID" value="EAL9597943.1"/>
    <property type="molecule type" value="Genomic_DNA"/>
</dbReference>
<proteinExistence type="predicted"/>
<evidence type="ECO:0000313" key="1">
    <source>
        <dbReference type="EMBL" id="EAL9597943.1"/>
    </source>
</evidence>
<reference evidence="1" key="1">
    <citation type="submission" date="2018-08" db="EMBL/GenBank/DDBJ databases">
        <authorList>
            <consortium name="NARMS: The National Antimicrobial Resistance Monitoring System"/>
        </authorList>
    </citation>
    <scope>NUCLEOTIDE SEQUENCE</scope>
    <source>
        <strain evidence="1">CVM N17C101</strain>
    </source>
</reference>